<gene>
    <name evidence="1" type="ORF">CBOVIS_LOCUS4854</name>
</gene>
<reference evidence="1 2" key="1">
    <citation type="submission" date="2020-04" db="EMBL/GenBank/DDBJ databases">
        <authorList>
            <person name="Laetsch R D."/>
            <person name="Stevens L."/>
            <person name="Kumar S."/>
            <person name="Blaxter L. M."/>
        </authorList>
    </citation>
    <scope>NUCLEOTIDE SEQUENCE [LARGE SCALE GENOMIC DNA]</scope>
</reference>
<proteinExistence type="predicted"/>
<protein>
    <submittedName>
        <fullName evidence="1">Uncharacterized protein</fullName>
    </submittedName>
</protein>
<dbReference type="Proteomes" id="UP000494206">
    <property type="component" value="Unassembled WGS sequence"/>
</dbReference>
<dbReference type="EMBL" id="CADEPM010000003">
    <property type="protein sequence ID" value="CAB3402207.1"/>
    <property type="molecule type" value="Genomic_DNA"/>
</dbReference>
<name>A0A8S1EQG3_9PELO</name>
<sequence length="116" mass="13536">MGCLKHYGHELIPQGAPLSNAIRREIADYLLSGHDENEIVEIMRKNSDVTDRRHYIQNYEVRNVLKKLQIADTDSYNLIRVKKRSDSMDEEDIEEIRVTPSYTLNEKLVRSEETSS</sequence>
<evidence type="ECO:0000313" key="1">
    <source>
        <dbReference type="EMBL" id="CAB3402207.1"/>
    </source>
</evidence>
<evidence type="ECO:0000313" key="2">
    <source>
        <dbReference type="Proteomes" id="UP000494206"/>
    </source>
</evidence>
<dbReference type="AlphaFoldDB" id="A0A8S1EQG3"/>
<keyword evidence="2" id="KW-1185">Reference proteome</keyword>
<accession>A0A8S1EQG3</accession>
<organism evidence="1 2">
    <name type="scientific">Caenorhabditis bovis</name>
    <dbReference type="NCBI Taxonomy" id="2654633"/>
    <lineage>
        <taxon>Eukaryota</taxon>
        <taxon>Metazoa</taxon>
        <taxon>Ecdysozoa</taxon>
        <taxon>Nematoda</taxon>
        <taxon>Chromadorea</taxon>
        <taxon>Rhabditida</taxon>
        <taxon>Rhabditina</taxon>
        <taxon>Rhabditomorpha</taxon>
        <taxon>Rhabditoidea</taxon>
        <taxon>Rhabditidae</taxon>
        <taxon>Peloderinae</taxon>
        <taxon>Caenorhabditis</taxon>
    </lineage>
</organism>
<comment type="caution">
    <text evidence="1">The sequence shown here is derived from an EMBL/GenBank/DDBJ whole genome shotgun (WGS) entry which is preliminary data.</text>
</comment>
<dbReference type="OrthoDB" id="5874636at2759"/>